<accession>A0A0C9XZ31</accession>
<dbReference type="EMBL" id="KN838613">
    <property type="protein sequence ID" value="KIK01028.1"/>
    <property type="molecule type" value="Genomic_DNA"/>
</dbReference>
<keyword evidence="2" id="KW-1185">Reference proteome</keyword>
<evidence type="ECO:0000313" key="2">
    <source>
        <dbReference type="Proteomes" id="UP000054477"/>
    </source>
</evidence>
<reference evidence="1 2" key="1">
    <citation type="submission" date="2014-04" db="EMBL/GenBank/DDBJ databases">
        <authorList>
            <consortium name="DOE Joint Genome Institute"/>
            <person name="Kuo A."/>
            <person name="Kohler A."/>
            <person name="Nagy L.G."/>
            <person name="Floudas D."/>
            <person name="Copeland A."/>
            <person name="Barry K.W."/>
            <person name="Cichocki N."/>
            <person name="Veneault-Fourrey C."/>
            <person name="LaButti K."/>
            <person name="Lindquist E.A."/>
            <person name="Lipzen A."/>
            <person name="Lundell T."/>
            <person name="Morin E."/>
            <person name="Murat C."/>
            <person name="Sun H."/>
            <person name="Tunlid A."/>
            <person name="Henrissat B."/>
            <person name="Grigoriev I.V."/>
            <person name="Hibbett D.S."/>
            <person name="Martin F."/>
            <person name="Nordberg H.P."/>
            <person name="Cantor M.N."/>
            <person name="Hua S.X."/>
        </authorList>
    </citation>
    <scope>NUCLEOTIDE SEQUENCE [LARGE SCALE GENOMIC DNA]</scope>
    <source>
        <strain evidence="1 2">LaAM-08-1</strain>
    </source>
</reference>
<organism evidence="1 2">
    <name type="scientific">Laccaria amethystina LaAM-08-1</name>
    <dbReference type="NCBI Taxonomy" id="1095629"/>
    <lineage>
        <taxon>Eukaryota</taxon>
        <taxon>Fungi</taxon>
        <taxon>Dikarya</taxon>
        <taxon>Basidiomycota</taxon>
        <taxon>Agaricomycotina</taxon>
        <taxon>Agaricomycetes</taxon>
        <taxon>Agaricomycetidae</taxon>
        <taxon>Agaricales</taxon>
        <taxon>Agaricineae</taxon>
        <taxon>Hydnangiaceae</taxon>
        <taxon>Laccaria</taxon>
    </lineage>
</organism>
<protein>
    <submittedName>
        <fullName evidence="1">Uncharacterized protein</fullName>
    </submittedName>
</protein>
<dbReference type="Proteomes" id="UP000054477">
    <property type="component" value="Unassembled WGS sequence"/>
</dbReference>
<dbReference type="AlphaFoldDB" id="A0A0C9XZ31"/>
<name>A0A0C9XZ31_9AGAR</name>
<sequence>MASKLLVDLEKGLKLLKNHIKEHRDVFVVKLNKKEKVSTFKLFSLTYTIIHRRLHTLKTHLDYTGQF</sequence>
<evidence type="ECO:0000313" key="1">
    <source>
        <dbReference type="EMBL" id="KIK01028.1"/>
    </source>
</evidence>
<gene>
    <name evidence="1" type="ORF">K443DRAFT_7185</name>
</gene>
<reference evidence="2" key="2">
    <citation type="submission" date="2015-01" db="EMBL/GenBank/DDBJ databases">
        <title>Evolutionary Origins and Diversification of the Mycorrhizal Mutualists.</title>
        <authorList>
            <consortium name="DOE Joint Genome Institute"/>
            <consortium name="Mycorrhizal Genomics Consortium"/>
            <person name="Kohler A."/>
            <person name="Kuo A."/>
            <person name="Nagy L.G."/>
            <person name="Floudas D."/>
            <person name="Copeland A."/>
            <person name="Barry K.W."/>
            <person name="Cichocki N."/>
            <person name="Veneault-Fourrey C."/>
            <person name="LaButti K."/>
            <person name="Lindquist E.A."/>
            <person name="Lipzen A."/>
            <person name="Lundell T."/>
            <person name="Morin E."/>
            <person name="Murat C."/>
            <person name="Riley R."/>
            <person name="Ohm R."/>
            <person name="Sun H."/>
            <person name="Tunlid A."/>
            <person name="Henrissat B."/>
            <person name="Grigoriev I.V."/>
            <person name="Hibbett D.S."/>
            <person name="Martin F."/>
        </authorList>
    </citation>
    <scope>NUCLEOTIDE SEQUENCE [LARGE SCALE GENOMIC DNA]</scope>
    <source>
        <strain evidence="2">LaAM-08-1</strain>
    </source>
</reference>
<dbReference type="HOGENOM" id="CLU_2812811_0_0_1"/>
<proteinExistence type="predicted"/>